<evidence type="ECO:0000313" key="2">
    <source>
        <dbReference type="EMBL" id="KAG0328081.1"/>
    </source>
</evidence>
<organism evidence="2 3">
    <name type="scientific">Dissophora globulifera</name>
    <dbReference type="NCBI Taxonomy" id="979702"/>
    <lineage>
        <taxon>Eukaryota</taxon>
        <taxon>Fungi</taxon>
        <taxon>Fungi incertae sedis</taxon>
        <taxon>Mucoromycota</taxon>
        <taxon>Mortierellomycotina</taxon>
        <taxon>Mortierellomycetes</taxon>
        <taxon>Mortierellales</taxon>
        <taxon>Mortierellaceae</taxon>
        <taxon>Dissophora</taxon>
    </lineage>
</organism>
<dbReference type="AlphaFoldDB" id="A0A9P6RTZ6"/>
<evidence type="ECO:0000313" key="3">
    <source>
        <dbReference type="Proteomes" id="UP000738325"/>
    </source>
</evidence>
<protein>
    <submittedName>
        <fullName evidence="2">Uncharacterized protein</fullName>
    </submittedName>
</protein>
<dbReference type="Proteomes" id="UP000738325">
    <property type="component" value="Unassembled WGS sequence"/>
</dbReference>
<comment type="caution">
    <text evidence="2">The sequence shown here is derived from an EMBL/GenBank/DDBJ whole genome shotgun (WGS) entry which is preliminary data.</text>
</comment>
<gene>
    <name evidence="2" type="ORF">BGZ99_006254</name>
</gene>
<dbReference type="EMBL" id="JAAAIP010000042">
    <property type="protein sequence ID" value="KAG0328081.1"/>
    <property type="molecule type" value="Genomic_DNA"/>
</dbReference>
<feature type="compositionally biased region" description="Acidic residues" evidence="1">
    <location>
        <begin position="51"/>
        <end position="61"/>
    </location>
</feature>
<accession>A0A9P6RTZ6</accession>
<proteinExistence type="predicted"/>
<sequence length="80" mass="8622">MMCNVVGLRSIRADVHLSVGALGDDDTAEVRVETADDEEPGEDEFNKDVRDDETEKGEADEDKSALDGVVLSVVDDEGIL</sequence>
<evidence type="ECO:0000256" key="1">
    <source>
        <dbReference type="SAM" id="MobiDB-lite"/>
    </source>
</evidence>
<feature type="region of interest" description="Disordered" evidence="1">
    <location>
        <begin position="28"/>
        <end position="67"/>
    </location>
</feature>
<keyword evidence="3" id="KW-1185">Reference proteome</keyword>
<name>A0A9P6RTZ6_9FUNG</name>
<reference evidence="2" key="1">
    <citation type="journal article" date="2020" name="Fungal Divers.">
        <title>Resolving the Mortierellaceae phylogeny through synthesis of multi-gene phylogenetics and phylogenomics.</title>
        <authorList>
            <person name="Vandepol N."/>
            <person name="Liber J."/>
            <person name="Desiro A."/>
            <person name="Na H."/>
            <person name="Kennedy M."/>
            <person name="Barry K."/>
            <person name="Grigoriev I.V."/>
            <person name="Miller A.N."/>
            <person name="O'Donnell K."/>
            <person name="Stajich J.E."/>
            <person name="Bonito G."/>
        </authorList>
    </citation>
    <scope>NUCLEOTIDE SEQUENCE</scope>
    <source>
        <strain evidence="2">REB-010B</strain>
    </source>
</reference>